<evidence type="ECO:0000313" key="2">
    <source>
        <dbReference type="EMBL" id="KAL1521765.1"/>
    </source>
</evidence>
<reference evidence="2 3" key="1">
    <citation type="journal article" date="2024" name="Science">
        <title>Giant polyketide synthase enzymes in the biosynthesis of giant marine polyether toxins.</title>
        <authorList>
            <person name="Fallon T.R."/>
            <person name="Shende V.V."/>
            <person name="Wierzbicki I.H."/>
            <person name="Pendleton A.L."/>
            <person name="Watervoot N.F."/>
            <person name="Auber R.P."/>
            <person name="Gonzalez D.J."/>
            <person name="Wisecaver J.H."/>
            <person name="Moore B.S."/>
        </authorList>
    </citation>
    <scope>NUCLEOTIDE SEQUENCE [LARGE SCALE GENOMIC DNA]</scope>
    <source>
        <strain evidence="2 3">12B1</strain>
    </source>
</reference>
<sequence length="179" mass="18510">MSRMVVMVAEWMMDVRRDAPSAPGFQAPATATVPPSPPVPAPAPPPAPTPATLAPPTPVIVPPPRRPPSRTADAAAVSATEQMNAQLLAMLQQFTSLGSGDPSSGAGASTTTAAEVAAADFAQPKEKIVPGFANLARLKGHLPCVPSDSDIPAYDVNSPDGRFTGFNNRRQSIGHRARS</sequence>
<proteinExistence type="predicted"/>
<gene>
    <name evidence="2" type="ORF">AB1Y20_021419</name>
</gene>
<name>A0AB34JJL0_PRYPA</name>
<dbReference type="EMBL" id="JBGBPQ010000007">
    <property type="protein sequence ID" value="KAL1521765.1"/>
    <property type="molecule type" value="Genomic_DNA"/>
</dbReference>
<evidence type="ECO:0000313" key="3">
    <source>
        <dbReference type="Proteomes" id="UP001515480"/>
    </source>
</evidence>
<dbReference type="AlphaFoldDB" id="A0AB34JJL0"/>
<protein>
    <submittedName>
        <fullName evidence="2">Uncharacterized protein</fullName>
    </submittedName>
</protein>
<organism evidence="2 3">
    <name type="scientific">Prymnesium parvum</name>
    <name type="common">Toxic golden alga</name>
    <dbReference type="NCBI Taxonomy" id="97485"/>
    <lineage>
        <taxon>Eukaryota</taxon>
        <taxon>Haptista</taxon>
        <taxon>Haptophyta</taxon>
        <taxon>Prymnesiophyceae</taxon>
        <taxon>Prymnesiales</taxon>
        <taxon>Prymnesiaceae</taxon>
        <taxon>Prymnesium</taxon>
    </lineage>
</organism>
<comment type="caution">
    <text evidence="2">The sequence shown here is derived from an EMBL/GenBank/DDBJ whole genome shotgun (WGS) entry which is preliminary data.</text>
</comment>
<feature type="region of interest" description="Disordered" evidence="1">
    <location>
        <begin position="156"/>
        <end position="179"/>
    </location>
</feature>
<feature type="compositionally biased region" description="Low complexity" evidence="1">
    <location>
        <begin position="69"/>
        <end position="78"/>
    </location>
</feature>
<accession>A0AB34JJL0</accession>
<evidence type="ECO:0000256" key="1">
    <source>
        <dbReference type="SAM" id="MobiDB-lite"/>
    </source>
</evidence>
<dbReference type="Proteomes" id="UP001515480">
    <property type="component" value="Unassembled WGS sequence"/>
</dbReference>
<feature type="region of interest" description="Disordered" evidence="1">
    <location>
        <begin position="19"/>
        <end position="78"/>
    </location>
</feature>
<keyword evidence="3" id="KW-1185">Reference proteome</keyword>
<feature type="compositionally biased region" description="Pro residues" evidence="1">
    <location>
        <begin position="34"/>
        <end position="66"/>
    </location>
</feature>